<feature type="compositionally biased region" description="Basic and acidic residues" evidence="1">
    <location>
        <begin position="156"/>
        <end position="165"/>
    </location>
</feature>
<evidence type="ECO:0000313" key="3">
    <source>
        <dbReference type="Proteomes" id="UP000005104"/>
    </source>
</evidence>
<dbReference type="STRING" id="768710.DesyoDRAFT_1370"/>
<name>H5Y2X1_9FIRM</name>
<dbReference type="EMBL" id="CM001441">
    <property type="protein sequence ID" value="EHQ88528.1"/>
    <property type="molecule type" value="Genomic_DNA"/>
</dbReference>
<accession>H5Y2X1</accession>
<keyword evidence="3" id="KW-1185">Reference proteome</keyword>
<reference evidence="2 3" key="1">
    <citation type="submission" date="2011-11" db="EMBL/GenBank/DDBJ databases">
        <title>The Noncontiguous Finished genome of Desulfosporosinus youngiae DSM 17734.</title>
        <authorList>
            <consortium name="US DOE Joint Genome Institute (JGI-PGF)"/>
            <person name="Lucas S."/>
            <person name="Han J."/>
            <person name="Lapidus A."/>
            <person name="Cheng J.-F."/>
            <person name="Goodwin L."/>
            <person name="Pitluck S."/>
            <person name="Peters L."/>
            <person name="Ovchinnikova G."/>
            <person name="Lu M."/>
            <person name="Land M.L."/>
            <person name="Hauser L."/>
            <person name="Pester M."/>
            <person name="Spring S."/>
            <person name="Ollivier B."/>
            <person name="Rattei T."/>
            <person name="Klenk H.-P."/>
            <person name="Wagner M."/>
            <person name="Loy A."/>
            <person name="Woyke T.J."/>
        </authorList>
    </citation>
    <scope>NUCLEOTIDE SEQUENCE [LARGE SCALE GENOMIC DNA]</scope>
    <source>
        <strain evidence="2 3">DSM 17734</strain>
    </source>
</reference>
<dbReference type="AlphaFoldDB" id="H5Y2X1"/>
<evidence type="ECO:0000313" key="2">
    <source>
        <dbReference type="EMBL" id="EHQ88528.1"/>
    </source>
</evidence>
<organism evidence="2 3">
    <name type="scientific">Desulfosporosinus youngiae DSM 17734</name>
    <dbReference type="NCBI Taxonomy" id="768710"/>
    <lineage>
        <taxon>Bacteria</taxon>
        <taxon>Bacillati</taxon>
        <taxon>Bacillota</taxon>
        <taxon>Clostridia</taxon>
        <taxon>Eubacteriales</taxon>
        <taxon>Desulfitobacteriaceae</taxon>
        <taxon>Desulfosporosinus</taxon>
    </lineage>
</organism>
<dbReference type="OrthoDB" id="1798723at2"/>
<protein>
    <submittedName>
        <fullName evidence="2">Uncharacterized protein</fullName>
    </submittedName>
</protein>
<evidence type="ECO:0000256" key="1">
    <source>
        <dbReference type="SAM" id="MobiDB-lite"/>
    </source>
</evidence>
<feature type="region of interest" description="Disordered" evidence="1">
    <location>
        <begin position="146"/>
        <end position="165"/>
    </location>
</feature>
<proteinExistence type="predicted"/>
<dbReference type="RefSeq" id="WP_007781039.1">
    <property type="nucleotide sequence ID" value="NZ_CM001441.1"/>
</dbReference>
<sequence>MITAQPLFIPLYIDEAEADLWLALQRIEPEKRSSFIIETLRQALLGTDRGDLPEIQNDGNHANGEAQCGAQAEADEAPEDPVKQIEMFSLEDLFSQPDIPYANEKSMLVPEYEAELPIRNRPPGFDYLMKHIIGTEDDQAVLRVLNRRAGSAGQNEDQKPGRSGY</sequence>
<dbReference type="HOGENOM" id="CLU_1608240_0_0_9"/>
<gene>
    <name evidence="2" type="ORF">DesyoDRAFT_1370</name>
</gene>
<dbReference type="Proteomes" id="UP000005104">
    <property type="component" value="Chromosome"/>
</dbReference>